<evidence type="ECO:0000313" key="2">
    <source>
        <dbReference type="EMBL" id="KAJ1353899.1"/>
    </source>
</evidence>
<organism evidence="2 3">
    <name type="scientific">Parelaphostrongylus tenuis</name>
    <name type="common">Meningeal worm</name>
    <dbReference type="NCBI Taxonomy" id="148309"/>
    <lineage>
        <taxon>Eukaryota</taxon>
        <taxon>Metazoa</taxon>
        <taxon>Ecdysozoa</taxon>
        <taxon>Nematoda</taxon>
        <taxon>Chromadorea</taxon>
        <taxon>Rhabditida</taxon>
        <taxon>Rhabditina</taxon>
        <taxon>Rhabditomorpha</taxon>
        <taxon>Strongyloidea</taxon>
        <taxon>Metastrongylidae</taxon>
        <taxon>Parelaphostrongylus</taxon>
    </lineage>
</organism>
<feature type="signal peptide" evidence="1">
    <location>
        <begin position="1"/>
        <end position="24"/>
    </location>
</feature>
<reference evidence="2" key="1">
    <citation type="submission" date="2021-06" db="EMBL/GenBank/DDBJ databases">
        <title>Parelaphostrongylus tenuis whole genome reference sequence.</title>
        <authorList>
            <person name="Garwood T.J."/>
            <person name="Larsen P.A."/>
            <person name="Fountain-Jones N.M."/>
            <person name="Garbe J.R."/>
            <person name="Macchietto M.G."/>
            <person name="Kania S.A."/>
            <person name="Gerhold R.W."/>
            <person name="Richards J.E."/>
            <person name="Wolf T.M."/>
        </authorList>
    </citation>
    <scope>NUCLEOTIDE SEQUENCE</scope>
    <source>
        <strain evidence="2">MNPRO001-30</strain>
        <tissue evidence="2">Meninges</tissue>
    </source>
</reference>
<keyword evidence="3" id="KW-1185">Reference proteome</keyword>
<evidence type="ECO:0000256" key="1">
    <source>
        <dbReference type="SAM" id="SignalP"/>
    </source>
</evidence>
<keyword evidence="1" id="KW-0732">Signal</keyword>
<proteinExistence type="predicted"/>
<accession>A0AAD5MUC0</accession>
<dbReference type="EMBL" id="JAHQIW010001881">
    <property type="protein sequence ID" value="KAJ1353899.1"/>
    <property type="molecule type" value="Genomic_DNA"/>
</dbReference>
<dbReference type="PROSITE" id="PS51257">
    <property type="entry name" value="PROKAR_LIPOPROTEIN"/>
    <property type="match status" value="1"/>
</dbReference>
<dbReference type="AlphaFoldDB" id="A0AAD5MUC0"/>
<name>A0AAD5MUC0_PARTN</name>
<comment type="caution">
    <text evidence="2">The sequence shown here is derived from an EMBL/GenBank/DDBJ whole genome shotgun (WGS) entry which is preliminary data.</text>
</comment>
<evidence type="ECO:0000313" key="3">
    <source>
        <dbReference type="Proteomes" id="UP001196413"/>
    </source>
</evidence>
<dbReference type="Proteomes" id="UP001196413">
    <property type="component" value="Unassembled WGS sequence"/>
</dbReference>
<feature type="chain" id="PRO_5042136899" evidence="1">
    <location>
        <begin position="25"/>
        <end position="228"/>
    </location>
</feature>
<protein>
    <submittedName>
        <fullName evidence="2">Uncharacterized protein</fullName>
    </submittedName>
</protein>
<sequence>MHTARLLNIRFVILLLATISTVLGCGVMPAGQSRSTIFTVTGFSLPVTMVYSGSAEVSAQVPGIASNKGGVQAFVQRLVMQTIFDVLELQGRSVLLSDAVISSILGQLSVNITYEPLECQAVAINAMGEVEMGMTVRRCVIVSNTVTGICTAGARKGMCNMPKAGEATVMSVPATYTSISGTLSTTNIIMASWSTAIWRNVLNRAVRMLASAPFGPHFISAMATVGGN</sequence>
<gene>
    <name evidence="2" type="ORF">KIN20_010672</name>
</gene>